<evidence type="ECO:0000313" key="2">
    <source>
        <dbReference type="Proteomes" id="UP000578112"/>
    </source>
</evidence>
<organism evidence="1 2">
    <name type="scientific">Actinoplanes digitatis</name>
    <dbReference type="NCBI Taxonomy" id="1868"/>
    <lineage>
        <taxon>Bacteria</taxon>
        <taxon>Bacillati</taxon>
        <taxon>Actinomycetota</taxon>
        <taxon>Actinomycetes</taxon>
        <taxon>Micromonosporales</taxon>
        <taxon>Micromonosporaceae</taxon>
        <taxon>Actinoplanes</taxon>
    </lineage>
</organism>
<gene>
    <name evidence="1" type="ORF">BJ971_007133</name>
</gene>
<dbReference type="Proteomes" id="UP000578112">
    <property type="component" value="Unassembled WGS sequence"/>
</dbReference>
<sequence>MSAKRLGRFAAGLLVALGLAFGGVSLVAATTATAGATATQTDVDWS</sequence>
<reference evidence="1 2" key="1">
    <citation type="submission" date="2020-08" db="EMBL/GenBank/DDBJ databases">
        <title>Sequencing the genomes of 1000 actinobacteria strains.</title>
        <authorList>
            <person name="Klenk H.-P."/>
        </authorList>
    </citation>
    <scope>NUCLEOTIDE SEQUENCE [LARGE SCALE GENOMIC DNA]</scope>
    <source>
        <strain evidence="1 2">DSM 43149</strain>
    </source>
</reference>
<evidence type="ECO:0000313" key="1">
    <source>
        <dbReference type="EMBL" id="MBB4766577.1"/>
    </source>
</evidence>
<name>A0A7W7I533_9ACTN</name>
<dbReference type="AlphaFoldDB" id="A0A7W7I533"/>
<accession>A0A7W7I533</accession>
<protein>
    <submittedName>
        <fullName evidence="1">Uncharacterized protein</fullName>
    </submittedName>
</protein>
<comment type="caution">
    <text evidence="1">The sequence shown here is derived from an EMBL/GenBank/DDBJ whole genome shotgun (WGS) entry which is preliminary data.</text>
</comment>
<keyword evidence="2" id="KW-1185">Reference proteome</keyword>
<proteinExistence type="predicted"/>
<dbReference type="RefSeq" id="WP_184997691.1">
    <property type="nucleotide sequence ID" value="NZ_BOMK01000056.1"/>
</dbReference>
<dbReference type="EMBL" id="JACHNH010000001">
    <property type="protein sequence ID" value="MBB4766577.1"/>
    <property type="molecule type" value="Genomic_DNA"/>
</dbReference>